<proteinExistence type="inferred from homology"/>
<keyword evidence="2 8" id="KW-0479">Metal-binding</keyword>
<feature type="binding site" evidence="7">
    <location>
        <position position="216"/>
    </location>
    <ligand>
        <name>substrate</name>
    </ligand>
</feature>
<dbReference type="RefSeq" id="WP_245742795.1">
    <property type="nucleotide sequence ID" value="NZ_FOLY01000001.1"/>
</dbReference>
<evidence type="ECO:0000256" key="6">
    <source>
        <dbReference type="PIRSR" id="PIRSR038994-1"/>
    </source>
</evidence>
<dbReference type="AlphaFoldDB" id="A0A1I1GFX4"/>
<dbReference type="GO" id="GO:0046872">
    <property type="term" value="F:metal ion binding"/>
    <property type="evidence" value="ECO:0007669"/>
    <property type="project" value="UniProtKB-KW"/>
</dbReference>
<dbReference type="EMBL" id="FOLY01000001">
    <property type="protein sequence ID" value="SFC10336.1"/>
    <property type="molecule type" value="Genomic_DNA"/>
</dbReference>
<feature type="active site" description="Proton donor/acceptor" evidence="6">
    <location>
        <position position="260"/>
    </location>
</feature>
<evidence type="ECO:0000256" key="3">
    <source>
        <dbReference type="ARBA" id="ARBA00022801"/>
    </source>
</evidence>
<dbReference type="Gene3D" id="2.30.40.10">
    <property type="entry name" value="Urease, subunit C, domain 1"/>
    <property type="match status" value="1"/>
</dbReference>
<evidence type="ECO:0000256" key="1">
    <source>
        <dbReference type="ARBA" id="ARBA00010716"/>
    </source>
</evidence>
<reference evidence="11" key="1">
    <citation type="submission" date="2016-10" db="EMBL/GenBank/DDBJ databases">
        <authorList>
            <person name="Varghese N."/>
            <person name="Submissions S."/>
        </authorList>
    </citation>
    <scope>NUCLEOTIDE SEQUENCE [LARGE SCALE GENOMIC DNA]</scope>
    <source>
        <strain evidence="11">DSM 23439</strain>
    </source>
</reference>
<dbReference type="PANTHER" id="PTHR11113">
    <property type="entry name" value="N-ACETYLGLUCOSAMINE-6-PHOSPHATE DEACETYLASE"/>
    <property type="match status" value="1"/>
</dbReference>
<keyword evidence="11" id="KW-1185">Reference proteome</keyword>
<feature type="binding site" evidence="8">
    <location>
        <position position="205"/>
    </location>
    <ligand>
        <name>Zn(2+)</name>
        <dbReference type="ChEBI" id="CHEBI:29105"/>
    </ligand>
</feature>
<dbReference type="NCBIfam" id="TIGR00221">
    <property type="entry name" value="nagA"/>
    <property type="match status" value="1"/>
</dbReference>
<dbReference type="PANTHER" id="PTHR11113:SF14">
    <property type="entry name" value="N-ACETYLGLUCOSAMINE-6-PHOSPHATE DEACETYLASE"/>
    <property type="match status" value="1"/>
</dbReference>
<evidence type="ECO:0000259" key="9">
    <source>
        <dbReference type="Pfam" id="PF01979"/>
    </source>
</evidence>
<evidence type="ECO:0000256" key="7">
    <source>
        <dbReference type="PIRSR" id="PIRSR038994-2"/>
    </source>
</evidence>
<dbReference type="CDD" id="cd00854">
    <property type="entry name" value="NagA"/>
    <property type="match status" value="1"/>
</dbReference>
<dbReference type="SUPFAM" id="SSF51338">
    <property type="entry name" value="Composite domain of metallo-dependent hydrolases"/>
    <property type="match status" value="1"/>
</dbReference>
<keyword evidence="4 5" id="KW-0119">Carbohydrate metabolism</keyword>
<feature type="binding site" evidence="8">
    <location>
        <position position="121"/>
    </location>
    <ligand>
        <name>Zn(2+)</name>
        <dbReference type="ChEBI" id="CHEBI:29105"/>
    </ligand>
</feature>
<dbReference type="InterPro" id="IPR032466">
    <property type="entry name" value="Metal_Hydrolase"/>
</dbReference>
<gene>
    <name evidence="10" type="ORF">SAMN05421848_0554</name>
</gene>
<feature type="domain" description="Amidohydrolase-related" evidence="9">
    <location>
        <begin position="43"/>
        <end position="364"/>
    </location>
</feature>
<feature type="binding site" evidence="7">
    <location>
        <begin position="293"/>
        <end position="295"/>
    </location>
    <ligand>
        <name>substrate</name>
    </ligand>
</feature>
<dbReference type="GO" id="GO:0008448">
    <property type="term" value="F:N-acetylglucosamine-6-phosphate deacetylase activity"/>
    <property type="evidence" value="ECO:0007669"/>
    <property type="project" value="InterPro"/>
</dbReference>
<feature type="binding site" evidence="8">
    <location>
        <position position="184"/>
    </location>
    <ligand>
        <name>Zn(2+)</name>
        <dbReference type="ChEBI" id="CHEBI:29105"/>
    </ligand>
</feature>
<dbReference type="Proteomes" id="UP000199046">
    <property type="component" value="Unassembled WGS sequence"/>
</dbReference>
<dbReference type="InterPro" id="IPR011059">
    <property type="entry name" value="Metal-dep_hydrolase_composite"/>
</dbReference>
<keyword evidence="3 5" id="KW-0378">Hydrolase</keyword>
<protein>
    <submittedName>
        <fullName evidence="10">N-acetylglucosamine 6-phosphate deacetylase</fullName>
    </submittedName>
</protein>
<name>A0A1I1GFX4_9GAMM</name>
<feature type="binding site" evidence="7">
    <location>
        <position position="132"/>
    </location>
    <ligand>
        <name>substrate</name>
    </ligand>
</feature>
<dbReference type="Pfam" id="PF01979">
    <property type="entry name" value="Amidohydro_1"/>
    <property type="match status" value="1"/>
</dbReference>
<dbReference type="InterPro" id="IPR006680">
    <property type="entry name" value="Amidohydro-rel"/>
</dbReference>
<evidence type="ECO:0000313" key="11">
    <source>
        <dbReference type="Proteomes" id="UP000199046"/>
    </source>
</evidence>
<accession>A0A1I1GFX4</accession>
<dbReference type="Gene3D" id="3.20.20.140">
    <property type="entry name" value="Metal-dependent hydrolases"/>
    <property type="match status" value="1"/>
</dbReference>
<dbReference type="STRING" id="402385.SAMN05421848_0554"/>
<dbReference type="GO" id="GO:0006046">
    <property type="term" value="P:N-acetylglucosamine catabolic process"/>
    <property type="evidence" value="ECO:0007669"/>
    <property type="project" value="TreeGrafter"/>
</dbReference>
<sequence length="366" mass="38522">MILEGNILTPEGWFRGELTFRQGRIAGISGTPVDPEDNDAPRIIPGFIDLHVHGGGGADFMEGGQSLAVLARTHARFGTTSLLGTSMTASREALIDAFRDAGQVMAAPLDKAADILGIHLEGPFISPEMLGAQPPHARPGTLEAFDELDALAPIRVITIAPEIEGHMALIEALAARGVRVQLGHTAATHDQCVEALGLGAKGFTHLYNAMGGLYHRSPGVVGAALAHADYAELIGDLIHVEPGAVLAARRAIPHLYVVTDATAAAGMPDGEYRLGEHRVFKRGDSVRLADGGLAGSALTMDVALRNLTGLGLTLAEASQRLSLWPARYLGLSDRGVLATGHRADIVTLDANLDVQQVWVSGHEVLE</sequence>
<dbReference type="InterPro" id="IPR003764">
    <property type="entry name" value="GlcNAc_6-P_deAcase"/>
</dbReference>
<feature type="binding site" evidence="7">
    <location>
        <position position="239"/>
    </location>
    <ligand>
        <name>substrate</name>
    </ligand>
</feature>
<dbReference type="PIRSF" id="PIRSF038994">
    <property type="entry name" value="NagA"/>
    <property type="match status" value="1"/>
</dbReference>
<evidence type="ECO:0000256" key="5">
    <source>
        <dbReference type="PIRNR" id="PIRNR038994"/>
    </source>
</evidence>
<evidence type="ECO:0000256" key="4">
    <source>
        <dbReference type="ARBA" id="ARBA00023277"/>
    </source>
</evidence>
<evidence type="ECO:0000313" key="10">
    <source>
        <dbReference type="EMBL" id="SFC10336.1"/>
    </source>
</evidence>
<dbReference type="SUPFAM" id="SSF51556">
    <property type="entry name" value="Metallo-dependent hydrolases"/>
    <property type="match status" value="1"/>
</dbReference>
<feature type="binding site" evidence="7">
    <location>
        <begin position="208"/>
        <end position="209"/>
    </location>
    <ligand>
        <name>substrate</name>
    </ligand>
</feature>
<comment type="similarity">
    <text evidence="1 5">Belongs to the metallo-dependent hydrolases superfamily. NagA family.</text>
</comment>
<organism evidence="10 11">
    <name type="scientific">Kushneria avicenniae</name>
    <dbReference type="NCBI Taxonomy" id="402385"/>
    <lineage>
        <taxon>Bacteria</taxon>
        <taxon>Pseudomonadati</taxon>
        <taxon>Pseudomonadota</taxon>
        <taxon>Gammaproteobacteria</taxon>
        <taxon>Oceanospirillales</taxon>
        <taxon>Halomonadaceae</taxon>
        <taxon>Kushneria</taxon>
    </lineage>
</organism>
<evidence type="ECO:0000256" key="8">
    <source>
        <dbReference type="PIRSR" id="PIRSR038994-3"/>
    </source>
</evidence>
<evidence type="ECO:0000256" key="2">
    <source>
        <dbReference type="ARBA" id="ARBA00022723"/>
    </source>
</evidence>
<comment type="cofactor">
    <cofactor evidence="8">
        <name>a divalent metal cation</name>
        <dbReference type="ChEBI" id="CHEBI:60240"/>
    </cofactor>
    <text evidence="8">Binds 1 divalent metal cation per subunit.</text>
</comment>